<keyword evidence="9" id="KW-1185">Reference proteome</keyword>
<dbReference type="EMBL" id="JAULBC010000001">
    <property type="protein sequence ID" value="MEX6686171.1"/>
    <property type="molecule type" value="Genomic_DNA"/>
</dbReference>
<dbReference type="InterPro" id="IPR014047">
    <property type="entry name" value="Chr_Tranpt_l_chain"/>
</dbReference>
<gene>
    <name evidence="8" type="primary">chrA</name>
    <name evidence="8" type="ORF">QTN47_01625</name>
</gene>
<keyword evidence="5 7" id="KW-1133">Transmembrane helix</keyword>
<comment type="subcellular location">
    <subcellularLocation>
        <location evidence="1">Cell membrane</location>
        <topology evidence="1">Multi-pass membrane protein</topology>
    </subcellularLocation>
</comment>
<sequence>MKPSLKYLFFTFLKIGSTSWGGFMSLISVIQKQMGEKDKTIDQETIVEGISLASVLPGPVAVNVVSFIGYRLRGIKGAIASFAGILLPCFIFMLGLSYIYLRYGNIPAFTHFFQGVLPAVAAIIVSVGISLWKKNVTDKTQTAIAIVAFIATAFSKSYLTTLLLIACSGFTGWLVYRNAQPEKTSNAKSDRLPVLRSTIVPLVILAVCALAIFAIIQFTSPVTTDKLLLSKQILFTFSGISLTQFGGGYVVIPSMQKIIVDGMHWLNTKEFTDAIAMGQITPGPIFISATFIGFKLQGLWGAILATLSIFIPASALMIFCSHFITYIRNSAVIKSIFKGLSPAVTGMIMAASVTILRSTESTLLISLILFIASLFTVIRFKMNPVYLIPLAGIAGLIIFNF</sequence>
<reference evidence="8 9" key="1">
    <citation type="submission" date="2023-07" db="EMBL/GenBank/DDBJ databases">
        <authorList>
            <person name="Lian W.-H."/>
        </authorList>
    </citation>
    <scope>NUCLEOTIDE SEQUENCE [LARGE SCALE GENOMIC DNA]</scope>
    <source>
        <strain evidence="8 9">SYSU DXS3180</strain>
    </source>
</reference>
<dbReference type="Proteomes" id="UP001560573">
    <property type="component" value="Unassembled WGS sequence"/>
</dbReference>
<feature type="transmembrane region" description="Helical" evidence="7">
    <location>
        <begin position="273"/>
        <end position="294"/>
    </location>
</feature>
<dbReference type="PANTHER" id="PTHR43663:SF1">
    <property type="entry name" value="CHROMATE TRANSPORTER"/>
    <property type="match status" value="1"/>
</dbReference>
<feature type="transmembrane region" description="Helical" evidence="7">
    <location>
        <begin position="139"/>
        <end position="155"/>
    </location>
</feature>
<comment type="similarity">
    <text evidence="2">Belongs to the chromate ion transporter (CHR) (TC 2.A.51) family.</text>
</comment>
<evidence type="ECO:0000313" key="9">
    <source>
        <dbReference type="Proteomes" id="UP001560573"/>
    </source>
</evidence>
<comment type="caution">
    <text evidence="8">The sequence shown here is derived from an EMBL/GenBank/DDBJ whole genome shotgun (WGS) entry which is preliminary data.</text>
</comment>
<keyword evidence="4 7" id="KW-0812">Transmembrane</keyword>
<protein>
    <submittedName>
        <fullName evidence="8">Chromate efflux transporter</fullName>
    </submittedName>
</protein>
<dbReference type="NCBIfam" id="TIGR00937">
    <property type="entry name" value="2A51"/>
    <property type="match status" value="1"/>
</dbReference>
<evidence type="ECO:0000256" key="2">
    <source>
        <dbReference type="ARBA" id="ARBA00005262"/>
    </source>
</evidence>
<keyword evidence="6 7" id="KW-0472">Membrane</keyword>
<accession>A0ABV3Z8I2</accession>
<feature type="transmembrane region" description="Helical" evidence="7">
    <location>
        <begin position="362"/>
        <end position="378"/>
    </location>
</feature>
<name>A0ABV3Z8I2_9BACT</name>
<feature type="transmembrane region" description="Helical" evidence="7">
    <location>
        <begin position="7"/>
        <end position="30"/>
    </location>
</feature>
<feature type="transmembrane region" description="Helical" evidence="7">
    <location>
        <begin position="77"/>
        <end position="100"/>
    </location>
</feature>
<feature type="transmembrane region" description="Helical" evidence="7">
    <location>
        <begin position="199"/>
        <end position="220"/>
    </location>
</feature>
<evidence type="ECO:0000256" key="7">
    <source>
        <dbReference type="SAM" id="Phobius"/>
    </source>
</evidence>
<dbReference type="PIRSF" id="PIRSF004810">
    <property type="entry name" value="ChrA"/>
    <property type="match status" value="1"/>
</dbReference>
<dbReference type="RefSeq" id="WP_369327561.1">
    <property type="nucleotide sequence ID" value="NZ_JAULBC010000001.1"/>
</dbReference>
<keyword evidence="3" id="KW-1003">Cell membrane</keyword>
<dbReference type="InterPro" id="IPR052518">
    <property type="entry name" value="CHR_Transporter"/>
</dbReference>
<evidence type="ECO:0000256" key="1">
    <source>
        <dbReference type="ARBA" id="ARBA00004651"/>
    </source>
</evidence>
<evidence type="ECO:0000313" key="8">
    <source>
        <dbReference type="EMBL" id="MEX6686171.1"/>
    </source>
</evidence>
<feature type="transmembrane region" description="Helical" evidence="7">
    <location>
        <begin position="112"/>
        <end position="132"/>
    </location>
</feature>
<feature type="transmembrane region" description="Helical" evidence="7">
    <location>
        <begin position="300"/>
        <end position="324"/>
    </location>
</feature>
<evidence type="ECO:0000256" key="3">
    <source>
        <dbReference type="ARBA" id="ARBA00022475"/>
    </source>
</evidence>
<dbReference type="PANTHER" id="PTHR43663">
    <property type="entry name" value="CHROMATE TRANSPORT PROTEIN-RELATED"/>
    <property type="match status" value="1"/>
</dbReference>
<evidence type="ECO:0000256" key="6">
    <source>
        <dbReference type="ARBA" id="ARBA00023136"/>
    </source>
</evidence>
<evidence type="ECO:0000256" key="4">
    <source>
        <dbReference type="ARBA" id="ARBA00022692"/>
    </source>
</evidence>
<proteinExistence type="inferred from homology"/>
<feature type="transmembrane region" description="Helical" evidence="7">
    <location>
        <begin position="50"/>
        <end position="70"/>
    </location>
</feature>
<dbReference type="Pfam" id="PF02417">
    <property type="entry name" value="Chromate_transp"/>
    <property type="match status" value="2"/>
</dbReference>
<feature type="transmembrane region" description="Helical" evidence="7">
    <location>
        <begin position="385"/>
        <end position="400"/>
    </location>
</feature>
<organism evidence="8 9">
    <name type="scientific">Danxiaibacter flavus</name>
    <dbReference type="NCBI Taxonomy" id="3049108"/>
    <lineage>
        <taxon>Bacteria</taxon>
        <taxon>Pseudomonadati</taxon>
        <taxon>Bacteroidota</taxon>
        <taxon>Chitinophagia</taxon>
        <taxon>Chitinophagales</taxon>
        <taxon>Chitinophagaceae</taxon>
        <taxon>Danxiaibacter</taxon>
    </lineage>
</organism>
<feature type="transmembrane region" description="Helical" evidence="7">
    <location>
        <begin position="232"/>
        <end position="252"/>
    </location>
</feature>
<evidence type="ECO:0000256" key="5">
    <source>
        <dbReference type="ARBA" id="ARBA00022989"/>
    </source>
</evidence>
<dbReference type="InterPro" id="IPR003370">
    <property type="entry name" value="Chromate_transpt"/>
</dbReference>